<reference evidence="1" key="1">
    <citation type="submission" date="2020-12" db="EMBL/GenBank/DDBJ databases">
        <title>Bacterial novel species Mucilaginibacter sp. SD-g isolated from soil.</title>
        <authorList>
            <person name="Jung H.-Y."/>
        </authorList>
    </citation>
    <scope>NUCLEOTIDE SEQUENCE</scope>
    <source>
        <strain evidence="1">SD-g</strain>
    </source>
</reference>
<dbReference type="Pfam" id="PF14127">
    <property type="entry name" value="DUF4294"/>
    <property type="match status" value="1"/>
</dbReference>
<dbReference type="AlphaFoldDB" id="A0A934PPE2"/>
<sequence length="205" mass="23579">MKIIVCILLFCCAELGLKAQDKTPIAPMVLGKNDTTKTYVTEIGGELVPWIVMPEVHIYDTRIFASAQDRANYYRLRYNVLKVLPYARFAGQRYRQLQRDLALTGDKHEQKKLIKACEKEIKELFNSKIKDLTISQGEVLIKLIDRETGNTSFDMLKELKGGFNAFVMQSVARVFGHNLKETYDRDEQRDIETILNNAGYNSTYN</sequence>
<gene>
    <name evidence="1" type="ORF">I5M19_03090</name>
</gene>
<accession>A0A934PPE2</accession>
<dbReference type="Proteomes" id="UP000613193">
    <property type="component" value="Unassembled WGS sequence"/>
</dbReference>
<protein>
    <submittedName>
        <fullName evidence="1">DUF4294 domain-containing protein</fullName>
    </submittedName>
</protein>
<keyword evidence="2" id="KW-1185">Reference proteome</keyword>
<evidence type="ECO:0000313" key="2">
    <source>
        <dbReference type="Proteomes" id="UP000613193"/>
    </source>
</evidence>
<evidence type="ECO:0000313" key="1">
    <source>
        <dbReference type="EMBL" id="MBK0378274.1"/>
    </source>
</evidence>
<dbReference type="EMBL" id="JAEHFW010000001">
    <property type="protein sequence ID" value="MBK0378274.1"/>
    <property type="molecule type" value="Genomic_DNA"/>
</dbReference>
<proteinExistence type="predicted"/>
<dbReference type="InterPro" id="IPR025636">
    <property type="entry name" value="DUF4294"/>
</dbReference>
<dbReference type="RefSeq" id="WP_200063910.1">
    <property type="nucleotide sequence ID" value="NZ_JAEHFW010000001.1"/>
</dbReference>
<comment type="caution">
    <text evidence="1">The sequence shown here is derived from an EMBL/GenBank/DDBJ whole genome shotgun (WGS) entry which is preliminary data.</text>
</comment>
<organism evidence="1 2">
    <name type="scientific">Mucilaginibacter segetis</name>
    <dbReference type="NCBI Taxonomy" id="2793071"/>
    <lineage>
        <taxon>Bacteria</taxon>
        <taxon>Pseudomonadati</taxon>
        <taxon>Bacteroidota</taxon>
        <taxon>Sphingobacteriia</taxon>
        <taxon>Sphingobacteriales</taxon>
        <taxon>Sphingobacteriaceae</taxon>
        <taxon>Mucilaginibacter</taxon>
    </lineage>
</organism>
<name>A0A934PPE2_9SPHI</name>